<comment type="caution">
    <text evidence="1">The sequence shown here is derived from an EMBL/GenBank/DDBJ whole genome shotgun (WGS) entry which is preliminary data.</text>
</comment>
<evidence type="ECO:0008006" key="2">
    <source>
        <dbReference type="Google" id="ProtNLM"/>
    </source>
</evidence>
<proteinExistence type="predicted"/>
<reference evidence="1" key="1">
    <citation type="submission" date="2013-08" db="EMBL/GenBank/DDBJ databases">
        <authorList>
            <person name="Mendez C."/>
            <person name="Richter M."/>
            <person name="Ferrer M."/>
            <person name="Sanchez J."/>
        </authorList>
    </citation>
    <scope>NUCLEOTIDE SEQUENCE</scope>
</reference>
<dbReference type="EMBL" id="AUZY01001458">
    <property type="protein sequence ID" value="EQD74818.1"/>
    <property type="molecule type" value="Genomic_DNA"/>
</dbReference>
<feature type="non-terminal residue" evidence="1">
    <location>
        <position position="54"/>
    </location>
</feature>
<protein>
    <recommendedName>
        <fullName evidence="2">Transposase</fullName>
    </recommendedName>
</protein>
<organism evidence="1">
    <name type="scientific">mine drainage metagenome</name>
    <dbReference type="NCBI Taxonomy" id="410659"/>
    <lineage>
        <taxon>unclassified sequences</taxon>
        <taxon>metagenomes</taxon>
        <taxon>ecological metagenomes</taxon>
    </lineage>
</organism>
<gene>
    <name evidence="1" type="ORF">B1B_02453</name>
</gene>
<sequence length="54" mass="6317">MDNGHVWLSKIGEIRMFMHRPITGKIKTLSIKRDKVGDWFVTIVVQNNTEIHEP</sequence>
<name>T1C1R6_9ZZZZ</name>
<evidence type="ECO:0000313" key="1">
    <source>
        <dbReference type="EMBL" id="EQD74818.1"/>
    </source>
</evidence>
<accession>T1C1R6</accession>
<reference evidence="1" key="2">
    <citation type="journal article" date="2014" name="ISME J.">
        <title>Microbial stratification in low pH oxic and suboxic macroscopic growths along an acid mine drainage.</title>
        <authorList>
            <person name="Mendez-Garcia C."/>
            <person name="Mesa V."/>
            <person name="Sprenger R.R."/>
            <person name="Richter M."/>
            <person name="Diez M.S."/>
            <person name="Solano J."/>
            <person name="Bargiela R."/>
            <person name="Golyshina O.V."/>
            <person name="Manteca A."/>
            <person name="Ramos J.L."/>
            <person name="Gallego J.R."/>
            <person name="Llorente I."/>
            <person name="Martins Dos Santos V.A."/>
            <person name="Jensen O.N."/>
            <person name="Pelaez A.I."/>
            <person name="Sanchez J."/>
            <person name="Ferrer M."/>
        </authorList>
    </citation>
    <scope>NUCLEOTIDE SEQUENCE</scope>
</reference>
<dbReference type="AlphaFoldDB" id="T1C1R6"/>